<reference evidence="2" key="1">
    <citation type="journal article" date="2019" name="Sci. Rep.">
        <title>Draft genome of Tanacetum cinerariifolium, the natural source of mosquito coil.</title>
        <authorList>
            <person name="Yamashiro T."/>
            <person name="Shiraishi A."/>
            <person name="Satake H."/>
            <person name="Nakayama K."/>
        </authorList>
    </citation>
    <scope>NUCLEOTIDE SEQUENCE</scope>
</reference>
<comment type="caution">
    <text evidence="2">The sequence shown here is derived from an EMBL/GenBank/DDBJ whole genome shotgun (WGS) entry which is preliminary data.</text>
</comment>
<dbReference type="AlphaFoldDB" id="A0A6L2KXM4"/>
<gene>
    <name evidence="2" type="ORF">Tci_024642</name>
</gene>
<feature type="region of interest" description="Disordered" evidence="1">
    <location>
        <begin position="617"/>
        <end position="640"/>
    </location>
</feature>
<keyword evidence="2" id="KW-0808">Transferase</keyword>
<keyword evidence="2" id="KW-0695">RNA-directed DNA polymerase</keyword>
<protein>
    <submittedName>
        <fullName evidence="2">Reverse transcriptase domain-containing protein</fullName>
    </submittedName>
</protein>
<name>A0A6L2KXM4_TANCI</name>
<organism evidence="2">
    <name type="scientific">Tanacetum cinerariifolium</name>
    <name type="common">Dalmatian daisy</name>
    <name type="synonym">Chrysanthemum cinerariifolium</name>
    <dbReference type="NCBI Taxonomy" id="118510"/>
    <lineage>
        <taxon>Eukaryota</taxon>
        <taxon>Viridiplantae</taxon>
        <taxon>Streptophyta</taxon>
        <taxon>Embryophyta</taxon>
        <taxon>Tracheophyta</taxon>
        <taxon>Spermatophyta</taxon>
        <taxon>Magnoliopsida</taxon>
        <taxon>eudicotyledons</taxon>
        <taxon>Gunneridae</taxon>
        <taxon>Pentapetalae</taxon>
        <taxon>asterids</taxon>
        <taxon>campanulids</taxon>
        <taxon>Asterales</taxon>
        <taxon>Asteraceae</taxon>
        <taxon>Asteroideae</taxon>
        <taxon>Anthemideae</taxon>
        <taxon>Anthemidinae</taxon>
        <taxon>Tanacetum</taxon>
    </lineage>
</organism>
<proteinExistence type="predicted"/>
<sequence length="864" mass="98628">MRYSSTYDDNSVNRVDVIDITCEEFVQDMLDFQCNSKSSNPTLVSNPLFFEETKSEFCKKPIVKSSSARLTPFGESDLFFEEIEDFLNDESIPTGIEDSFYDPEGDILYLEKLLNDDPFQLSPMDLKLEDETKAKSSIKEPPELELKGLPSHLEYAFLEESDKLPVIIAKDLKDVEKEALINVLKSHKRAIALKISDIKGYLQILIDPQDQEKTTFTSLIELSLTVVCHLACVMLSGCLDYGLLPISSLEKLLAKLIHGILTSLDSRNQVTIRTMMDFQEKFEQMQDDLLNQMRNFMQNLYDGPPGEDKEHEATTVTELPSTEDIQPLSVQEPLQNSDIHQLIEECSTEVSERQKMEDTMLELVKICQEKEFLCIHDDIDDLIESALDSKLLLINSNSQRLDKEEEEVKNVVEQPAEREKRNIQSLQNFRVVHKSSIFFNTSQISSIHAIAPVLSTKEPEHLLSMGYKHLSITPETESDEVTESNAENLLPIPIKCEVSLKDKKEFYDDDFKDIEYVKALLPDPEIVSVEEENVVQQEKKEFCFEIKPDQERLINLVKNDIPKNSSNDPLLEEVDLFLSNNSIPPGIKNFADDPEGDIRFLEELLIDDSILSHELSDSNFEDNPSIPRPPPEPPDAKTDAGEEIPVMMNDKDEEVDYSHSMFIIFDKMFSLLSAESEDTIFDPGISIRSSGFSLGWSFHRREVVTLLMLIILFSNMIHFCFEIEPDQERLINLVKSDILDNLSNDPLLEEVDLFLSNNSIPPGIKNFADDPEGDIRFLEELLIDDFNLSHELSDSNFEDNPSIPRSPPEPPDFETDAGEEIPVMMKDKDEDVDYSYSMFVIFDKMFSLLSTESEDTIFDHGISD</sequence>
<keyword evidence="2" id="KW-0548">Nucleotidyltransferase</keyword>
<evidence type="ECO:0000313" key="2">
    <source>
        <dbReference type="EMBL" id="GEU52664.1"/>
    </source>
</evidence>
<accession>A0A6L2KXM4</accession>
<dbReference type="GO" id="GO:0003964">
    <property type="term" value="F:RNA-directed DNA polymerase activity"/>
    <property type="evidence" value="ECO:0007669"/>
    <property type="project" value="UniProtKB-KW"/>
</dbReference>
<feature type="region of interest" description="Disordered" evidence="1">
    <location>
        <begin position="794"/>
        <end position="817"/>
    </location>
</feature>
<dbReference type="EMBL" id="BKCJ010003050">
    <property type="protein sequence ID" value="GEU52664.1"/>
    <property type="molecule type" value="Genomic_DNA"/>
</dbReference>
<evidence type="ECO:0000256" key="1">
    <source>
        <dbReference type="SAM" id="MobiDB-lite"/>
    </source>
</evidence>